<organism evidence="10">
    <name type="scientific">Rhizophora mucronata</name>
    <name type="common">Asiatic mangrove</name>
    <dbReference type="NCBI Taxonomy" id="61149"/>
    <lineage>
        <taxon>Eukaryota</taxon>
        <taxon>Viridiplantae</taxon>
        <taxon>Streptophyta</taxon>
        <taxon>Embryophyta</taxon>
        <taxon>Tracheophyta</taxon>
        <taxon>Spermatophyta</taxon>
        <taxon>Magnoliopsida</taxon>
        <taxon>eudicotyledons</taxon>
        <taxon>Gunneridae</taxon>
        <taxon>Pentapetalae</taxon>
        <taxon>rosids</taxon>
        <taxon>fabids</taxon>
        <taxon>Malpighiales</taxon>
        <taxon>Rhizophoraceae</taxon>
        <taxon>Rhizophora</taxon>
    </lineage>
</organism>
<dbReference type="AlphaFoldDB" id="A0A2P2P0R4"/>
<keyword evidence="4 5" id="KW-0119">Carbohydrate metabolism</keyword>
<evidence type="ECO:0000256" key="6">
    <source>
        <dbReference type="PIRSR" id="PIRSR005096-1"/>
    </source>
</evidence>
<dbReference type="PIRSF" id="PIRSF005096">
    <property type="entry name" value="GALM"/>
    <property type="match status" value="1"/>
</dbReference>
<name>A0A2P2P0R4_RHIMU</name>
<accession>A0A2P2P0R4</accession>
<feature type="active site" description="Proton acceptor" evidence="6">
    <location>
        <position position="325"/>
    </location>
</feature>
<dbReference type="InterPro" id="IPR008183">
    <property type="entry name" value="Aldose_1/G6P_1-epimerase"/>
</dbReference>
<dbReference type="GO" id="GO:0030246">
    <property type="term" value="F:carbohydrate binding"/>
    <property type="evidence" value="ECO:0007669"/>
    <property type="project" value="InterPro"/>
</dbReference>
<evidence type="ECO:0000256" key="8">
    <source>
        <dbReference type="PIRSR" id="PIRSR005096-3"/>
    </source>
</evidence>
<dbReference type="PANTHER" id="PTHR10091:SF0">
    <property type="entry name" value="GALACTOSE MUTAROTASE"/>
    <property type="match status" value="1"/>
</dbReference>
<dbReference type="EMBL" id="GGEC01067896">
    <property type="protein sequence ID" value="MBX48380.1"/>
    <property type="molecule type" value="Transcribed_RNA"/>
</dbReference>
<dbReference type="GO" id="GO:0033499">
    <property type="term" value="P:galactose catabolic process via UDP-galactose, Leloir pathway"/>
    <property type="evidence" value="ECO:0007669"/>
    <property type="project" value="TreeGrafter"/>
</dbReference>
<dbReference type="GO" id="GO:0004034">
    <property type="term" value="F:aldose 1-epimerase activity"/>
    <property type="evidence" value="ECO:0007669"/>
    <property type="project" value="UniProtKB-EC"/>
</dbReference>
<evidence type="ECO:0000313" key="10">
    <source>
        <dbReference type="EMBL" id="MBX48380.1"/>
    </source>
</evidence>
<dbReference type="InterPro" id="IPR047215">
    <property type="entry name" value="Galactose_mutarotase-like"/>
</dbReference>
<dbReference type="InterPro" id="IPR011013">
    <property type="entry name" value="Gal_mutarotase_sf_dom"/>
</dbReference>
<dbReference type="NCBIfam" id="NF008277">
    <property type="entry name" value="PRK11055.1"/>
    <property type="match status" value="1"/>
</dbReference>
<keyword evidence="9" id="KW-0732">Signal</keyword>
<keyword evidence="3 5" id="KW-0413">Isomerase</keyword>
<evidence type="ECO:0000256" key="5">
    <source>
        <dbReference type="PIRNR" id="PIRNR005096"/>
    </source>
</evidence>
<evidence type="ECO:0000256" key="1">
    <source>
        <dbReference type="ARBA" id="ARBA00005028"/>
    </source>
</evidence>
<comment type="catalytic activity">
    <reaction evidence="5">
        <text>alpha-D-glucose = beta-D-glucose</text>
        <dbReference type="Rhea" id="RHEA:10264"/>
        <dbReference type="ChEBI" id="CHEBI:15903"/>
        <dbReference type="ChEBI" id="CHEBI:17925"/>
        <dbReference type="EC" id="5.1.3.3"/>
    </reaction>
</comment>
<sequence length="360" mass="39326">MGKFSVLACLGLLVLVFELVSANGFATGKEIGVYELKRGNISLELTNYGAHIISLFLPDRNGKLADVVLGYDSVKDYMNDTSYLGATVGRVANRIAGAQFSLNGTVYKLVPNEGMNMLHGGPKGFSKVVWEVTRYKPKGHAPHIVFSYNSTDGEEGFPGDLCVTVHYTLVKDSQLSIMMRAKALNKATPVNLANHAYWNLGGQNSGDILSDEIQIFASHYTPVDSHLIPTGKIAPVKGTPYDFLEANTIGSRINQLSKGYDINYALDGSASDKLNKVAILHNKKSGRVMELFANQPGLQFYTSNSLNQTGKGGFVYKPHSALCLETQGFPDAVNQPNFPSQIVNPGQIYKHHMLIKFWTS</sequence>
<dbReference type="CDD" id="cd09019">
    <property type="entry name" value="galactose_mutarotase_like"/>
    <property type="match status" value="1"/>
</dbReference>
<dbReference type="InterPro" id="IPR015443">
    <property type="entry name" value="Aldose_1-epimerase"/>
</dbReference>
<comment type="pathway">
    <text evidence="1 5">Carbohydrate metabolism; hexose metabolism.</text>
</comment>
<evidence type="ECO:0000256" key="7">
    <source>
        <dbReference type="PIRSR" id="PIRSR005096-2"/>
    </source>
</evidence>
<dbReference type="FunFam" id="2.70.98.10:FF:000008">
    <property type="entry name" value="Aldose 1-epimerase"/>
    <property type="match status" value="1"/>
</dbReference>
<dbReference type="Gene3D" id="2.70.98.10">
    <property type="match status" value="1"/>
</dbReference>
<feature type="chain" id="PRO_5015145965" description="Aldose 1-epimerase" evidence="9">
    <location>
        <begin position="23"/>
        <end position="360"/>
    </location>
</feature>
<proteinExistence type="inferred from homology"/>
<dbReference type="PANTHER" id="PTHR10091">
    <property type="entry name" value="ALDOSE-1-EPIMERASE"/>
    <property type="match status" value="1"/>
</dbReference>
<dbReference type="InterPro" id="IPR014718">
    <property type="entry name" value="GH-type_carb-bd"/>
</dbReference>
<dbReference type="UniPathway" id="UPA00242"/>
<evidence type="ECO:0000256" key="4">
    <source>
        <dbReference type="ARBA" id="ARBA00023277"/>
    </source>
</evidence>
<protein>
    <recommendedName>
        <fullName evidence="5">Aldose 1-epimerase</fullName>
        <ecNumber evidence="5">5.1.3.3</ecNumber>
    </recommendedName>
</protein>
<evidence type="ECO:0000256" key="2">
    <source>
        <dbReference type="ARBA" id="ARBA00006206"/>
    </source>
</evidence>
<feature type="active site" description="Proton donor" evidence="6">
    <location>
        <position position="195"/>
    </location>
</feature>
<feature type="signal peptide" evidence="9">
    <location>
        <begin position="1"/>
        <end position="22"/>
    </location>
</feature>
<evidence type="ECO:0000256" key="3">
    <source>
        <dbReference type="ARBA" id="ARBA00023235"/>
    </source>
</evidence>
<feature type="binding site" evidence="8">
    <location>
        <begin position="93"/>
        <end position="94"/>
    </location>
    <ligand>
        <name>beta-D-galactose</name>
        <dbReference type="ChEBI" id="CHEBI:27667"/>
    </ligand>
</feature>
<dbReference type="Pfam" id="PF01263">
    <property type="entry name" value="Aldose_epim"/>
    <property type="match status" value="1"/>
</dbReference>
<feature type="binding site" evidence="7">
    <location>
        <position position="261"/>
    </location>
    <ligand>
        <name>beta-D-galactose</name>
        <dbReference type="ChEBI" id="CHEBI:27667"/>
    </ligand>
</feature>
<dbReference type="GO" id="GO:0006006">
    <property type="term" value="P:glucose metabolic process"/>
    <property type="evidence" value="ECO:0007669"/>
    <property type="project" value="TreeGrafter"/>
</dbReference>
<evidence type="ECO:0000256" key="9">
    <source>
        <dbReference type="SAM" id="SignalP"/>
    </source>
</evidence>
<reference evidence="10" key="1">
    <citation type="submission" date="2018-02" db="EMBL/GenBank/DDBJ databases">
        <title>Rhizophora mucronata_Transcriptome.</title>
        <authorList>
            <person name="Meera S.P."/>
            <person name="Sreeshan A."/>
            <person name="Augustine A."/>
        </authorList>
    </citation>
    <scope>NUCLEOTIDE SEQUENCE</scope>
    <source>
        <tissue evidence="10">Leaf</tissue>
    </source>
</reference>
<comment type="similarity">
    <text evidence="2 5">Belongs to the aldose epimerase family.</text>
</comment>
<feature type="binding site" evidence="8">
    <location>
        <begin position="195"/>
        <end position="197"/>
    </location>
    <ligand>
        <name>beta-D-galactose</name>
        <dbReference type="ChEBI" id="CHEBI:27667"/>
    </ligand>
</feature>
<dbReference type="EC" id="5.1.3.3" evidence="5"/>
<dbReference type="SUPFAM" id="SSF74650">
    <property type="entry name" value="Galactose mutarotase-like"/>
    <property type="match status" value="1"/>
</dbReference>